<keyword evidence="3" id="KW-1185">Reference proteome</keyword>
<feature type="region of interest" description="Disordered" evidence="1">
    <location>
        <begin position="240"/>
        <end position="279"/>
    </location>
</feature>
<accession>A0A2Z7CMC9</accession>
<dbReference type="EMBL" id="KQ995318">
    <property type="protein sequence ID" value="KZV47097.1"/>
    <property type="molecule type" value="Genomic_DNA"/>
</dbReference>
<dbReference type="AlphaFoldDB" id="A0A2Z7CMC9"/>
<evidence type="ECO:0000313" key="2">
    <source>
        <dbReference type="EMBL" id="KZV47097.1"/>
    </source>
</evidence>
<proteinExistence type="predicted"/>
<evidence type="ECO:0000256" key="1">
    <source>
        <dbReference type="SAM" id="MobiDB-lite"/>
    </source>
</evidence>
<dbReference type="Proteomes" id="UP000250235">
    <property type="component" value="Unassembled WGS sequence"/>
</dbReference>
<name>A0A2Z7CMC9_9LAMI</name>
<reference evidence="2 3" key="1">
    <citation type="journal article" date="2015" name="Proc. Natl. Acad. Sci. U.S.A.">
        <title>The resurrection genome of Boea hygrometrica: A blueprint for survival of dehydration.</title>
        <authorList>
            <person name="Xiao L."/>
            <person name="Yang G."/>
            <person name="Zhang L."/>
            <person name="Yang X."/>
            <person name="Zhao S."/>
            <person name="Ji Z."/>
            <person name="Zhou Q."/>
            <person name="Hu M."/>
            <person name="Wang Y."/>
            <person name="Chen M."/>
            <person name="Xu Y."/>
            <person name="Jin H."/>
            <person name="Xiao X."/>
            <person name="Hu G."/>
            <person name="Bao F."/>
            <person name="Hu Y."/>
            <person name="Wan P."/>
            <person name="Li L."/>
            <person name="Deng X."/>
            <person name="Kuang T."/>
            <person name="Xiang C."/>
            <person name="Zhu J.K."/>
            <person name="Oliver M.J."/>
            <person name="He Y."/>
        </authorList>
    </citation>
    <scope>NUCLEOTIDE SEQUENCE [LARGE SCALE GENOMIC DNA]</scope>
    <source>
        <strain evidence="3">cv. XS01</strain>
    </source>
</reference>
<feature type="compositionally biased region" description="Basic and acidic residues" evidence="1">
    <location>
        <begin position="264"/>
        <end position="279"/>
    </location>
</feature>
<feature type="compositionally biased region" description="Polar residues" evidence="1">
    <location>
        <begin position="245"/>
        <end position="258"/>
    </location>
</feature>
<protein>
    <submittedName>
        <fullName evidence="2">Uncharacterized protein</fullName>
    </submittedName>
</protein>
<gene>
    <name evidence="2" type="ORF">F511_32628</name>
</gene>
<organism evidence="2 3">
    <name type="scientific">Dorcoceras hygrometricum</name>
    <dbReference type="NCBI Taxonomy" id="472368"/>
    <lineage>
        <taxon>Eukaryota</taxon>
        <taxon>Viridiplantae</taxon>
        <taxon>Streptophyta</taxon>
        <taxon>Embryophyta</taxon>
        <taxon>Tracheophyta</taxon>
        <taxon>Spermatophyta</taxon>
        <taxon>Magnoliopsida</taxon>
        <taxon>eudicotyledons</taxon>
        <taxon>Gunneridae</taxon>
        <taxon>Pentapetalae</taxon>
        <taxon>asterids</taxon>
        <taxon>lamiids</taxon>
        <taxon>Lamiales</taxon>
        <taxon>Gesneriaceae</taxon>
        <taxon>Didymocarpoideae</taxon>
        <taxon>Trichosporeae</taxon>
        <taxon>Loxocarpinae</taxon>
        <taxon>Dorcoceras</taxon>
    </lineage>
</organism>
<evidence type="ECO:0000313" key="3">
    <source>
        <dbReference type="Proteomes" id="UP000250235"/>
    </source>
</evidence>
<sequence length="279" mass="31592">MMLSVKKPSKNFSKLFKGDKRLWLKQQMVTGEGEDAGSRTSVPLSTMEGTKICRRNVYPLHAIDGFCTQLSDSDTEFDQTTDLMYRYSDSDFSKVTDIVCMYYMFSIFQILPAELLGSLVSLSAVQEKSSRYSWYQSMVLEKNTLPYAIDGFCTQLSDSDTEFDQTTDLMYRYSDSDFSKVTDIVCMYYMFSIFQILPAELLGSLVSLSAGRGRGRRGTMEGDSESEGTNPVLASMAQLLERQVDQTNPGNGQSSGRMISQEDPQERFGRQQHQEFCED</sequence>